<dbReference type="EMBL" id="AP026867">
    <property type="protein sequence ID" value="BDS15452.1"/>
    <property type="molecule type" value="Genomic_DNA"/>
</dbReference>
<evidence type="ECO:0000313" key="7">
    <source>
        <dbReference type="Proteomes" id="UP001060919"/>
    </source>
</evidence>
<sequence>MAHPKSRISKQRKRKRRTHYKITAPHVVSCNNCGAPVLRHRICDACGSYRGRTIIDKTEAIVEEDVENTIDDVEVED</sequence>
<gene>
    <name evidence="5" type="primary">rpmF</name>
    <name evidence="6" type="ORF">AsAng_0062360</name>
</gene>
<dbReference type="AlphaFoldDB" id="A0A915YLJ3"/>
<dbReference type="NCBIfam" id="TIGR01031">
    <property type="entry name" value="rpmF_bact"/>
    <property type="match status" value="1"/>
</dbReference>
<dbReference type="InterPro" id="IPR011332">
    <property type="entry name" value="Ribosomal_zn-bd"/>
</dbReference>
<dbReference type="Proteomes" id="UP001060919">
    <property type="component" value="Chromosome"/>
</dbReference>
<dbReference type="HAMAP" id="MF_00340">
    <property type="entry name" value="Ribosomal_bL32"/>
    <property type="match status" value="1"/>
</dbReference>
<keyword evidence="3 5" id="KW-0687">Ribonucleoprotein</keyword>
<accession>A0A915YLJ3</accession>
<reference evidence="6" key="1">
    <citation type="submission" date="2022-09" db="EMBL/GenBank/DDBJ databases">
        <title>Aureispira anguillicida sp. nov., isolated from Leptocephalus of Japanese eel Anguilla japonica.</title>
        <authorList>
            <person name="Yuasa K."/>
            <person name="Mekata T."/>
            <person name="Ikunari K."/>
        </authorList>
    </citation>
    <scope>NUCLEOTIDE SEQUENCE</scope>
    <source>
        <strain evidence="6">EL160426</strain>
    </source>
</reference>
<keyword evidence="7" id="KW-1185">Reference proteome</keyword>
<evidence type="ECO:0000256" key="1">
    <source>
        <dbReference type="ARBA" id="ARBA00008560"/>
    </source>
</evidence>
<evidence type="ECO:0000256" key="3">
    <source>
        <dbReference type="ARBA" id="ARBA00023274"/>
    </source>
</evidence>
<dbReference type="GO" id="GO:0003735">
    <property type="term" value="F:structural constituent of ribosome"/>
    <property type="evidence" value="ECO:0007669"/>
    <property type="project" value="InterPro"/>
</dbReference>
<evidence type="ECO:0000313" key="6">
    <source>
        <dbReference type="EMBL" id="BDS15452.1"/>
    </source>
</evidence>
<comment type="similarity">
    <text evidence="1 5">Belongs to the bacterial ribosomal protein bL32 family.</text>
</comment>
<dbReference type="GO" id="GO:0015934">
    <property type="term" value="C:large ribosomal subunit"/>
    <property type="evidence" value="ECO:0007669"/>
    <property type="project" value="InterPro"/>
</dbReference>
<evidence type="ECO:0000256" key="2">
    <source>
        <dbReference type="ARBA" id="ARBA00022980"/>
    </source>
</evidence>
<dbReference type="PANTHER" id="PTHR35534:SF1">
    <property type="entry name" value="LARGE RIBOSOMAL SUBUNIT PROTEIN BL32"/>
    <property type="match status" value="1"/>
</dbReference>
<dbReference type="SUPFAM" id="SSF57829">
    <property type="entry name" value="Zn-binding ribosomal proteins"/>
    <property type="match status" value="1"/>
</dbReference>
<evidence type="ECO:0000256" key="4">
    <source>
        <dbReference type="ARBA" id="ARBA00035178"/>
    </source>
</evidence>
<dbReference type="PANTHER" id="PTHR35534">
    <property type="entry name" value="50S RIBOSOMAL PROTEIN L32"/>
    <property type="match status" value="1"/>
</dbReference>
<dbReference type="GO" id="GO:0006412">
    <property type="term" value="P:translation"/>
    <property type="evidence" value="ECO:0007669"/>
    <property type="project" value="UniProtKB-UniRule"/>
</dbReference>
<dbReference type="InterPro" id="IPR044957">
    <property type="entry name" value="Ribosomal_bL32_bact"/>
</dbReference>
<dbReference type="Pfam" id="PF01783">
    <property type="entry name" value="Ribosomal_L32p"/>
    <property type="match status" value="1"/>
</dbReference>
<dbReference type="KEGG" id="aup:AsAng_0062360"/>
<keyword evidence="2 5" id="KW-0689">Ribosomal protein</keyword>
<evidence type="ECO:0000256" key="5">
    <source>
        <dbReference type="HAMAP-Rule" id="MF_00340"/>
    </source>
</evidence>
<name>A0A915YLJ3_9BACT</name>
<dbReference type="RefSeq" id="WP_264790608.1">
    <property type="nucleotide sequence ID" value="NZ_AP026867.1"/>
</dbReference>
<protein>
    <recommendedName>
        <fullName evidence="4 5">Large ribosomal subunit protein bL32</fullName>
    </recommendedName>
</protein>
<dbReference type="InterPro" id="IPR002677">
    <property type="entry name" value="Ribosomal_bL32"/>
</dbReference>
<organism evidence="6 7">
    <name type="scientific">Aureispira anguillae</name>
    <dbReference type="NCBI Taxonomy" id="2864201"/>
    <lineage>
        <taxon>Bacteria</taxon>
        <taxon>Pseudomonadati</taxon>
        <taxon>Bacteroidota</taxon>
        <taxon>Saprospiria</taxon>
        <taxon>Saprospirales</taxon>
        <taxon>Saprospiraceae</taxon>
        <taxon>Aureispira</taxon>
    </lineage>
</organism>
<proteinExistence type="inferred from homology"/>